<dbReference type="Proteomes" id="UP001151699">
    <property type="component" value="Chromosome X"/>
</dbReference>
<evidence type="ECO:0000313" key="2">
    <source>
        <dbReference type="EMBL" id="KAJ6638474.1"/>
    </source>
</evidence>
<evidence type="ECO:0000256" key="1">
    <source>
        <dbReference type="SAM" id="Phobius"/>
    </source>
</evidence>
<keyword evidence="1" id="KW-0472">Membrane</keyword>
<accession>A0A9Q0MVU5</accession>
<gene>
    <name evidence="2" type="ORF">Bhyg_11209</name>
</gene>
<feature type="transmembrane region" description="Helical" evidence="1">
    <location>
        <begin position="43"/>
        <end position="65"/>
    </location>
</feature>
<sequence length="348" mass="40497">MPLFQLSFQINDAVLVFFRNCVQFPGFEIFDFIQENFITSYQFTHLCFVVTQIGFYGFLFIFHLFGHAIRSLQFICHITQTLPHCVKRSERIANGSKELFQTIEVCIQNATVLLIFVVYHRLQFFNVFIALTVQSLVLKHSINDQSYKTCIMVYPQTTTKRVIRAYNLGTENNCNEYVVKFLVKNAFLDIKISTFSLKTLRIKRRLSYPNEPIIRTPNVKRFPLLGPGPCQMGLLIENNTNIYSHSWQTKKKLQGKTNKGKESRVTCLHNLKFFLIRTKSYNYALKNIEILPPAEKMGITQKSKSSQNESKPARSGNINDFIFFSCYFEIFGICMGERRRHQCKSTCV</sequence>
<proteinExistence type="predicted"/>
<keyword evidence="3" id="KW-1185">Reference proteome</keyword>
<dbReference type="AlphaFoldDB" id="A0A9Q0MVU5"/>
<organism evidence="2 3">
    <name type="scientific">Pseudolycoriella hygida</name>
    <dbReference type="NCBI Taxonomy" id="35572"/>
    <lineage>
        <taxon>Eukaryota</taxon>
        <taxon>Metazoa</taxon>
        <taxon>Ecdysozoa</taxon>
        <taxon>Arthropoda</taxon>
        <taxon>Hexapoda</taxon>
        <taxon>Insecta</taxon>
        <taxon>Pterygota</taxon>
        <taxon>Neoptera</taxon>
        <taxon>Endopterygota</taxon>
        <taxon>Diptera</taxon>
        <taxon>Nematocera</taxon>
        <taxon>Sciaroidea</taxon>
        <taxon>Sciaridae</taxon>
        <taxon>Pseudolycoriella</taxon>
    </lineage>
</organism>
<name>A0A9Q0MVU5_9DIPT</name>
<keyword evidence="1" id="KW-0812">Transmembrane</keyword>
<comment type="caution">
    <text evidence="2">The sequence shown here is derived from an EMBL/GenBank/DDBJ whole genome shotgun (WGS) entry which is preliminary data.</text>
</comment>
<dbReference type="EMBL" id="WJQU01000003">
    <property type="protein sequence ID" value="KAJ6638474.1"/>
    <property type="molecule type" value="Genomic_DNA"/>
</dbReference>
<protein>
    <submittedName>
        <fullName evidence="2">Uncharacterized protein</fullName>
    </submittedName>
</protein>
<evidence type="ECO:0000313" key="3">
    <source>
        <dbReference type="Proteomes" id="UP001151699"/>
    </source>
</evidence>
<keyword evidence="1" id="KW-1133">Transmembrane helix</keyword>
<reference evidence="2" key="1">
    <citation type="submission" date="2022-07" db="EMBL/GenBank/DDBJ databases">
        <authorList>
            <person name="Trinca V."/>
            <person name="Uliana J.V.C."/>
            <person name="Torres T.T."/>
            <person name="Ward R.J."/>
            <person name="Monesi N."/>
        </authorList>
    </citation>
    <scope>NUCLEOTIDE SEQUENCE</scope>
    <source>
        <strain evidence="2">HSMRA1968</strain>
        <tissue evidence="2">Whole embryos</tissue>
    </source>
</reference>